<organism evidence="1 2">
    <name type="scientific">Flavobacterium cupreum</name>
    <dbReference type="NCBI Taxonomy" id="2133766"/>
    <lineage>
        <taxon>Bacteria</taxon>
        <taxon>Pseudomonadati</taxon>
        <taxon>Bacteroidota</taxon>
        <taxon>Flavobacteriia</taxon>
        <taxon>Flavobacteriales</taxon>
        <taxon>Flavobacteriaceae</taxon>
        <taxon>Flavobacterium</taxon>
    </lineage>
</organism>
<dbReference type="Gene3D" id="3.40.960.10">
    <property type="entry name" value="VSR Endonuclease"/>
    <property type="match status" value="1"/>
</dbReference>
<evidence type="ECO:0000313" key="2">
    <source>
        <dbReference type="Proteomes" id="UP000288102"/>
    </source>
</evidence>
<gene>
    <name evidence="1" type="ORF">D0817_20575</name>
</gene>
<dbReference type="Proteomes" id="UP000288102">
    <property type="component" value="Unassembled WGS sequence"/>
</dbReference>
<dbReference type="AlphaFoldDB" id="A0A434A2E5"/>
<proteinExistence type="predicted"/>
<dbReference type="OrthoDB" id="884899at2"/>
<accession>A0A434A2E5</accession>
<reference evidence="2" key="1">
    <citation type="journal article" date="2019" name="Syst. Appl. Microbiol.">
        <title>Flavobacterium circumlabens sp. nov. and Flavobacterium cupreum sp. nov., two psychrotrophic species isolated from Antarctic environmental samples.</title>
        <authorList>
            <person name="Kralova S."/>
            <person name="Busse H.-J."/>
            <person name="Svec P."/>
            <person name="Maslanova I."/>
            <person name="Stankova E."/>
            <person name="Bartak M."/>
            <person name="Sedlacek I."/>
        </authorList>
    </citation>
    <scope>NUCLEOTIDE SEQUENCE [LARGE SCALE GENOMIC DNA]</scope>
    <source>
        <strain evidence="2">CCM 8825</strain>
    </source>
</reference>
<dbReference type="RefSeq" id="WP_127340192.1">
    <property type="nucleotide sequence ID" value="NZ_QWDM01000016.1"/>
</dbReference>
<evidence type="ECO:0000313" key="1">
    <source>
        <dbReference type="EMBL" id="RUT68526.1"/>
    </source>
</evidence>
<sequence length="361" mass="42929">MEQYPKIYYPKNQLNNEDLIDFENYKSGLSESYFDYKLSKYFKGHIKTKKVIDNGWKYPYQPDFILYYQKYNLCIDIEIDEPYAMGSKKPIHFDDDKRNKFFLSKGWHIIRFAEEQICRYPDLCCKMISEFLRFVTGESIWTEGLEDFKSIPDISAWTKTDAEKMAETSSRDFYLKFLQKIDLQKPQVSIIADGIFLNSQIIEAHTLYSEIWPEKKFLDKAKVSLLLKELLRYNSHFNVLNSLTGKKYLEFRVYISTYHSMYNFTFDSDLIYFGDYIINVYYVRTEKIICFEIDDYILDNNINNILLIADDPAYPGLMPKWNCSEIMLMRKSLNSYMPLDLRYIDSSFPSGRAIGLEINEL</sequence>
<dbReference type="EMBL" id="QWDM01000016">
    <property type="protein sequence ID" value="RUT68526.1"/>
    <property type="molecule type" value="Genomic_DNA"/>
</dbReference>
<protein>
    <recommendedName>
        <fullName evidence="3">DUF559 domain-containing protein</fullName>
    </recommendedName>
</protein>
<evidence type="ECO:0008006" key="3">
    <source>
        <dbReference type="Google" id="ProtNLM"/>
    </source>
</evidence>
<comment type="caution">
    <text evidence="1">The sequence shown here is derived from an EMBL/GenBank/DDBJ whole genome shotgun (WGS) entry which is preliminary data.</text>
</comment>
<name>A0A434A2E5_9FLAO</name>
<keyword evidence="2" id="KW-1185">Reference proteome</keyword>